<dbReference type="Proteomes" id="UP000800092">
    <property type="component" value="Unassembled WGS sequence"/>
</dbReference>
<accession>A0A6A6HGW5</accession>
<sequence>MRHEIDSSDYDTANKANHNNVQSLPLHTPARKLHPAPASGPGEREQERDLCLFPLFLLAQIPDT</sequence>
<evidence type="ECO:0000256" key="1">
    <source>
        <dbReference type="SAM" id="MobiDB-lite"/>
    </source>
</evidence>
<protein>
    <submittedName>
        <fullName evidence="2">Uncharacterized protein</fullName>
    </submittedName>
</protein>
<feature type="compositionally biased region" description="Polar residues" evidence="1">
    <location>
        <begin position="10"/>
        <end position="25"/>
    </location>
</feature>
<name>A0A6A6HGW5_VIRVR</name>
<dbReference type="EMBL" id="ML991782">
    <property type="protein sequence ID" value="KAF2237088.1"/>
    <property type="molecule type" value="Genomic_DNA"/>
</dbReference>
<evidence type="ECO:0000313" key="2">
    <source>
        <dbReference type="EMBL" id="KAF2237088.1"/>
    </source>
</evidence>
<gene>
    <name evidence="2" type="ORF">EV356DRAFT_497388</name>
</gene>
<dbReference type="AlphaFoldDB" id="A0A6A6HGW5"/>
<evidence type="ECO:0000313" key="3">
    <source>
        <dbReference type="Proteomes" id="UP000800092"/>
    </source>
</evidence>
<feature type="region of interest" description="Disordered" evidence="1">
    <location>
        <begin position="1"/>
        <end position="46"/>
    </location>
</feature>
<reference evidence="2" key="1">
    <citation type="journal article" date="2020" name="Stud. Mycol.">
        <title>101 Dothideomycetes genomes: a test case for predicting lifestyles and emergence of pathogens.</title>
        <authorList>
            <person name="Haridas S."/>
            <person name="Albert R."/>
            <person name="Binder M."/>
            <person name="Bloem J."/>
            <person name="Labutti K."/>
            <person name="Salamov A."/>
            <person name="Andreopoulos B."/>
            <person name="Baker S."/>
            <person name="Barry K."/>
            <person name="Bills G."/>
            <person name="Bluhm B."/>
            <person name="Cannon C."/>
            <person name="Castanera R."/>
            <person name="Culley D."/>
            <person name="Daum C."/>
            <person name="Ezra D."/>
            <person name="Gonzalez J."/>
            <person name="Henrissat B."/>
            <person name="Kuo A."/>
            <person name="Liang C."/>
            <person name="Lipzen A."/>
            <person name="Lutzoni F."/>
            <person name="Magnuson J."/>
            <person name="Mondo S."/>
            <person name="Nolan M."/>
            <person name="Ohm R."/>
            <person name="Pangilinan J."/>
            <person name="Park H.-J."/>
            <person name="Ramirez L."/>
            <person name="Alfaro M."/>
            <person name="Sun H."/>
            <person name="Tritt A."/>
            <person name="Yoshinaga Y."/>
            <person name="Zwiers L.-H."/>
            <person name="Turgeon B."/>
            <person name="Goodwin S."/>
            <person name="Spatafora J."/>
            <person name="Crous P."/>
            <person name="Grigoriev I."/>
        </authorList>
    </citation>
    <scope>NUCLEOTIDE SEQUENCE</scope>
    <source>
        <strain evidence="2">Tuck. ex Michener</strain>
    </source>
</reference>
<keyword evidence="3" id="KW-1185">Reference proteome</keyword>
<proteinExistence type="predicted"/>
<organism evidence="2 3">
    <name type="scientific">Viridothelium virens</name>
    <name type="common">Speckled blister lichen</name>
    <name type="synonym">Trypethelium virens</name>
    <dbReference type="NCBI Taxonomy" id="1048519"/>
    <lineage>
        <taxon>Eukaryota</taxon>
        <taxon>Fungi</taxon>
        <taxon>Dikarya</taxon>
        <taxon>Ascomycota</taxon>
        <taxon>Pezizomycotina</taxon>
        <taxon>Dothideomycetes</taxon>
        <taxon>Dothideomycetes incertae sedis</taxon>
        <taxon>Trypetheliales</taxon>
        <taxon>Trypetheliaceae</taxon>
        <taxon>Viridothelium</taxon>
    </lineage>
</organism>